<gene>
    <name evidence="4" type="ORF">DFP98_119139</name>
</gene>
<evidence type="ECO:0000313" key="4">
    <source>
        <dbReference type="EMBL" id="RED65499.1"/>
    </source>
</evidence>
<protein>
    <submittedName>
        <fullName evidence="4">Response regulator receiver domain-containing protein</fullName>
    </submittedName>
</protein>
<dbReference type="Pfam" id="PF00072">
    <property type="entry name" value="Response_reg"/>
    <property type="match status" value="1"/>
</dbReference>
<dbReference type="AlphaFoldDB" id="A0A3D9IVE7"/>
<keyword evidence="5" id="KW-1185">Reference proteome</keyword>
<dbReference type="EMBL" id="QRDZ01000019">
    <property type="protein sequence ID" value="RED65499.1"/>
    <property type="molecule type" value="Genomic_DNA"/>
</dbReference>
<feature type="domain" description="Response regulatory" evidence="3">
    <location>
        <begin position="23"/>
        <end position="92"/>
    </location>
</feature>
<dbReference type="SUPFAM" id="SSF52172">
    <property type="entry name" value="CheY-like"/>
    <property type="match status" value="1"/>
</dbReference>
<dbReference type="PANTHER" id="PTHR44591">
    <property type="entry name" value="STRESS RESPONSE REGULATOR PROTEIN 1"/>
    <property type="match status" value="1"/>
</dbReference>
<evidence type="ECO:0000259" key="3">
    <source>
        <dbReference type="PROSITE" id="PS50110"/>
    </source>
</evidence>
<dbReference type="Proteomes" id="UP000256977">
    <property type="component" value="Unassembled WGS sequence"/>
</dbReference>
<dbReference type="PANTHER" id="PTHR44591:SF3">
    <property type="entry name" value="RESPONSE REGULATORY DOMAIN-CONTAINING PROTEIN"/>
    <property type="match status" value="1"/>
</dbReference>
<dbReference type="Gene3D" id="3.40.50.2300">
    <property type="match status" value="1"/>
</dbReference>
<evidence type="ECO:0000313" key="5">
    <source>
        <dbReference type="Proteomes" id="UP000256977"/>
    </source>
</evidence>
<sequence>MSPMQYDADRWKSLKRGVAEMHKVLIVDDEKEIREGLKTVFPWAECGVAEVHTAEDGEEALLLVERLDPDVIVTDIKMNRISAENVGSGMDA</sequence>
<name>A0A3D9IVE7_9BACL</name>
<organism evidence="4 5">
    <name type="scientific">Cohnella phaseoli</name>
    <dbReference type="NCBI Taxonomy" id="456490"/>
    <lineage>
        <taxon>Bacteria</taxon>
        <taxon>Bacillati</taxon>
        <taxon>Bacillota</taxon>
        <taxon>Bacilli</taxon>
        <taxon>Bacillales</taxon>
        <taxon>Paenibacillaceae</taxon>
        <taxon>Cohnella</taxon>
    </lineage>
</organism>
<dbReference type="InterPro" id="IPR011006">
    <property type="entry name" value="CheY-like_superfamily"/>
</dbReference>
<evidence type="ECO:0000256" key="2">
    <source>
        <dbReference type="PROSITE-ProRule" id="PRU00169"/>
    </source>
</evidence>
<proteinExistence type="predicted"/>
<dbReference type="InterPro" id="IPR001789">
    <property type="entry name" value="Sig_transdc_resp-reg_receiver"/>
</dbReference>
<keyword evidence="1 2" id="KW-0597">Phosphoprotein</keyword>
<dbReference type="GO" id="GO:0000160">
    <property type="term" value="P:phosphorelay signal transduction system"/>
    <property type="evidence" value="ECO:0007669"/>
    <property type="project" value="InterPro"/>
</dbReference>
<dbReference type="PROSITE" id="PS50110">
    <property type="entry name" value="RESPONSE_REGULATORY"/>
    <property type="match status" value="1"/>
</dbReference>
<feature type="modified residue" description="4-aspartylphosphate" evidence="2">
    <location>
        <position position="75"/>
    </location>
</feature>
<evidence type="ECO:0000256" key="1">
    <source>
        <dbReference type="ARBA" id="ARBA00022553"/>
    </source>
</evidence>
<reference evidence="4 5" key="1">
    <citation type="submission" date="2018-07" db="EMBL/GenBank/DDBJ databases">
        <title>Genomic Encyclopedia of Type Strains, Phase III (KMG-III): the genomes of soil and plant-associated and newly described type strains.</title>
        <authorList>
            <person name="Whitman W."/>
        </authorList>
    </citation>
    <scope>NUCLEOTIDE SEQUENCE [LARGE SCALE GENOMIC DNA]</scope>
    <source>
        <strain evidence="4 5">CECT 7287</strain>
    </source>
</reference>
<dbReference type="InterPro" id="IPR050595">
    <property type="entry name" value="Bact_response_regulator"/>
</dbReference>
<accession>A0A3D9IVE7</accession>
<comment type="caution">
    <text evidence="4">The sequence shown here is derived from an EMBL/GenBank/DDBJ whole genome shotgun (WGS) entry which is preliminary data.</text>
</comment>